<reference evidence="1 2" key="1">
    <citation type="submission" date="2018-11" db="EMBL/GenBank/DDBJ databases">
        <authorList>
            <consortium name="Pathogen Informatics"/>
        </authorList>
    </citation>
    <scope>NUCLEOTIDE SEQUENCE [LARGE SCALE GENOMIC DNA]</scope>
</reference>
<sequence length="105" mass="12195">MSFSPEHVVGRLLSSFTLDFTSPTRREIAVADTIKGLLLIYGDIDCQEEEAVQVNCDDCCEEDLCNANFSVQYYQEMMSRQYTSWFVPLPGEISWNRKNDFKFPY</sequence>
<keyword evidence="2" id="KW-1185">Reference proteome</keyword>
<dbReference type="AlphaFoldDB" id="A0A183G168"/>
<evidence type="ECO:0000313" key="1">
    <source>
        <dbReference type="EMBL" id="VDP01200.1"/>
    </source>
</evidence>
<evidence type="ECO:0000313" key="2">
    <source>
        <dbReference type="Proteomes" id="UP000050761"/>
    </source>
</evidence>
<dbReference type="OrthoDB" id="5782406at2759"/>
<dbReference type="WBParaSite" id="HPBE_0001490901-mRNA-1">
    <property type="protein sequence ID" value="HPBE_0001490901-mRNA-1"/>
    <property type="gene ID" value="HPBE_0001490901"/>
</dbReference>
<protein>
    <submittedName>
        <fullName evidence="1 3">Uncharacterized protein</fullName>
    </submittedName>
</protein>
<gene>
    <name evidence="1" type="ORF">HPBE_LOCUS14910</name>
</gene>
<dbReference type="EMBL" id="UZAH01028601">
    <property type="protein sequence ID" value="VDP01200.1"/>
    <property type="molecule type" value="Genomic_DNA"/>
</dbReference>
<reference evidence="3" key="2">
    <citation type="submission" date="2019-09" db="UniProtKB">
        <authorList>
            <consortium name="WormBaseParasite"/>
        </authorList>
    </citation>
    <scope>IDENTIFICATION</scope>
</reference>
<accession>A0A183G168</accession>
<dbReference type="Proteomes" id="UP000050761">
    <property type="component" value="Unassembled WGS sequence"/>
</dbReference>
<name>A0A183G168_HELPZ</name>
<accession>A0A3P8ACJ1</accession>
<proteinExistence type="predicted"/>
<organism evidence="2 3">
    <name type="scientific">Heligmosomoides polygyrus</name>
    <name type="common">Parasitic roundworm</name>
    <dbReference type="NCBI Taxonomy" id="6339"/>
    <lineage>
        <taxon>Eukaryota</taxon>
        <taxon>Metazoa</taxon>
        <taxon>Ecdysozoa</taxon>
        <taxon>Nematoda</taxon>
        <taxon>Chromadorea</taxon>
        <taxon>Rhabditida</taxon>
        <taxon>Rhabditina</taxon>
        <taxon>Rhabditomorpha</taxon>
        <taxon>Strongyloidea</taxon>
        <taxon>Heligmosomidae</taxon>
        <taxon>Heligmosomoides</taxon>
    </lineage>
</organism>
<evidence type="ECO:0000313" key="3">
    <source>
        <dbReference type="WBParaSite" id="HPBE_0001490901-mRNA-1"/>
    </source>
</evidence>